<dbReference type="PANTHER" id="PTHR42648:SF28">
    <property type="entry name" value="TRANSPOSON-ENCODED PROTEIN WITH RIBONUCLEASE H-LIKE AND RETROVIRUS ZINC FINGER-LIKE DOMAINS"/>
    <property type="match status" value="1"/>
</dbReference>
<dbReference type="InterPro" id="IPR001584">
    <property type="entry name" value="Integrase_cat-core"/>
</dbReference>
<evidence type="ECO:0000313" key="7">
    <source>
        <dbReference type="Proteomes" id="UP000027456"/>
    </source>
</evidence>
<sequence length="411" mass="45505">MKCTDATGSIVLAIAKGDAMIPVFFDNTITWLKLDDVYYAPSSDREHSLISVSKLYAAGITVEWKNAVYDCSLLDRCHDVIARGSSRGCKWYLDVDLDLIRYNNPGIQDPPLLGSPATPEMVYPDSVSAQSLDSIGTLEDPAGEPAVACVDTSMDDSSSCCQDCEECSKDAVGPSPLSLVHSDLYGPLPVSVGGNRYAASFIDDYSRFARIYFLKSPAGYLTAVKSFVNRAEKDTQSDYKLQVLHTGSGEGAVAGQISAYLSTREIEHTNTYKQHSVAREFNETMFTRVQTMLFDAEMEQGWWEDAAAMAVYMFNRSPNPLLDFELPLDVWSCSKKRPTSFVYRAFGSRCTATVSETRGGKEFQKSMDCQVLRFDTSTQEWFVLAMAGDKIFGTKDVVFEDSDGEYESESE</sequence>
<reference evidence="6 7" key="1">
    <citation type="submission" date="2013-12" db="EMBL/GenBank/DDBJ databases">
        <authorList>
            <person name="Cubeta M."/>
            <person name="Pakala S."/>
            <person name="Fedorova N."/>
            <person name="Thomas E."/>
            <person name="Dean R."/>
            <person name="Jabaji S."/>
            <person name="Neate S."/>
            <person name="Toda T."/>
            <person name="Tavantzis S."/>
            <person name="Vilgalys R."/>
            <person name="Bharathan N."/>
            <person name="Pakala S."/>
            <person name="Losada L.S."/>
            <person name="Zafar N."/>
            <person name="Nierman W."/>
        </authorList>
    </citation>
    <scope>NUCLEOTIDE SEQUENCE [LARGE SCALE GENOMIC DNA]</scope>
    <source>
        <strain evidence="6 7">123E</strain>
    </source>
</reference>
<dbReference type="InterPro" id="IPR039537">
    <property type="entry name" value="Retrotran_Ty1/copia-like"/>
</dbReference>
<dbReference type="GO" id="GO:0003964">
    <property type="term" value="F:RNA-directed DNA polymerase activity"/>
    <property type="evidence" value="ECO:0007669"/>
    <property type="project" value="UniProtKB-EC"/>
</dbReference>
<dbReference type="GO" id="GO:0003887">
    <property type="term" value="F:DNA-directed DNA polymerase activity"/>
    <property type="evidence" value="ECO:0007669"/>
    <property type="project" value="UniProtKB-EC"/>
</dbReference>
<dbReference type="InterPro" id="IPR036397">
    <property type="entry name" value="RNaseH_sf"/>
</dbReference>
<comment type="catalytic activity">
    <reaction evidence="3">
        <text>DNA(n) + a 2'-deoxyribonucleoside 5'-triphosphate = DNA(n+1) + diphosphate</text>
        <dbReference type="Rhea" id="RHEA:22508"/>
        <dbReference type="Rhea" id="RHEA-COMP:17339"/>
        <dbReference type="Rhea" id="RHEA-COMP:17340"/>
        <dbReference type="ChEBI" id="CHEBI:33019"/>
        <dbReference type="ChEBI" id="CHEBI:61560"/>
        <dbReference type="ChEBI" id="CHEBI:173112"/>
        <dbReference type="EC" id="2.7.7.49"/>
    </reaction>
</comment>
<dbReference type="PROSITE" id="PS50994">
    <property type="entry name" value="INTEGRASE"/>
    <property type="match status" value="1"/>
</dbReference>
<feature type="domain" description="Integrase catalytic" evidence="5">
    <location>
        <begin position="172"/>
        <end position="335"/>
    </location>
</feature>
<evidence type="ECO:0000313" key="6">
    <source>
        <dbReference type="EMBL" id="KEP45916.1"/>
    </source>
</evidence>
<proteinExistence type="predicted"/>
<name>A0A074RFL7_9AGAM</name>
<dbReference type="GO" id="GO:0005634">
    <property type="term" value="C:nucleus"/>
    <property type="evidence" value="ECO:0007669"/>
    <property type="project" value="UniProtKB-ARBA"/>
</dbReference>
<evidence type="ECO:0000259" key="5">
    <source>
        <dbReference type="PROSITE" id="PS50994"/>
    </source>
</evidence>
<dbReference type="AlphaFoldDB" id="A0A074RFL7"/>
<dbReference type="GO" id="GO:0015074">
    <property type="term" value="P:DNA integration"/>
    <property type="evidence" value="ECO:0007669"/>
    <property type="project" value="InterPro"/>
</dbReference>
<evidence type="ECO:0000256" key="3">
    <source>
        <dbReference type="ARBA" id="ARBA00048173"/>
    </source>
</evidence>
<dbReference type="Gene3D" id="3.30.420.10">
    <property type="entry name" value="Ribonuclease H-like superfamily/Ribonuclease H"/>
    <property type="match status" value="1"/>
</dbReference>
<dbReference type="InterPro" id="IPR012337">
    <property type="entry name" value="RNaseH-like_sf"/>
</dbReference>
<dbReference type="STRING" id="1423351.A0A074RFL7"/>
<dbReference type="SUPFAM" id="SSF53098">
    <property type="entry name" value="Ribonuclease H-like"/>
    <property type="match status" value="1"/>
</dbReference>
<evidence type="ECO:0000256" key="4">
    <source>
        <dbReference type="ARBA" id="ARBA00049244"/>
    </source>
</evidence>
<organism evidence="6 7">
    <name type="scientific">Rhizoctonia solani 123E</name>
    <dbReference type="NCBI Taxonomy" id="1423351"/>
    <lineage>
        <taxon>Eukaryota</taxon>
        <taxon>Fungi</taxon>
        <taxon>Dikarya</taxon>
        <taxon>Basidiomycota</taxon>
        <taxon>Agaricomycotina</taxon>
        <taxon>Agaricomycetes</taxon>
        <taxon>Cantharellales</taxon>
        <taxon>Ceratobasidiaceae</taxon>
        <taxon>Rhizoctonia</taxon>
    </lineage>
</organism>
<dbReference type="EMBL" id="AZST01001400">
    <property type="protein sequence ID" value="KEP45916.1"/>
    <property type="molecule type" value="Genomic_DNA"/>
</dbReference>
<dbReference type="OrthoDB" id="7691805at2759"/>
<dbReference type="PANTHER" id="PTHR42648">
    <property type="entry name" value="TRANSPOSASE, PUTATIVE-RELATED"/>
    <property type="match status" value="1"/>
</dbReference>
<dbReference type="Proteomes" id="UP000027456">
    <property type="component" value="Unassembled WGS sequence"/>
</dbReference>
<comment type="catalytic activity">
    <reaction evidence="4">
        <text>DNA(n) + a 2'-deoxyribonucleoside 5'-triphosphate = DNA(n+1) + diphosphate</text>
        <dbReference type="Rhea" id="RHEA:22508"/>
        <dbReference type="Rhea" id="RHEA-COMP:17339"/>
        <dbReference type="Rhea" id="RHEA-COMP:17340"/>
        <dbReference type="ChEBI" id="CHEBI:33019"/>
        <dbReference type="ChEBI" id="CHEBI:61560"/>
        <dbReference type="ChEBI" id="CHEBI:173112"/>
        <dbReference type="EC" id="2.7.7.7"/>
    </reaction>
</comment>
<comment type="caution">
    <text evidence="6">The sequence shown here is derived from an EMBL/GenBank/DDBJ whole genome shotgun (WGS) entry which is preliminary data.</text>
</comment>
<evidence type="ECO:0000256" key="1">
    <source>
        <dbReference type="ARBA" id="ARBA00022578"/>
    </source>
</evidence>
<gene>
    <name evidence="6" type="ORF">V565_231250</name>
</gene>
<dbReference type="GO" id="GO:0032196">
    <property type="term" value="P:transposition"/>
    <property type="evidence" value="ECO:0007669"/>
    <property type="project" value="UniProtKB-KW"/>
</dbReference>
<keyword evidence="2" id="KW-0694">RNA-binding</keyword>
<keyword evidence="1" id="KW-0815">Transposition</keyword>
<dbReference type="GO" id="GO:0003723">
    <property type="term" value="F:RNA binding"/>
    <property type="evidence" value="ECO:0007669"/>
    <property type="project" value="UniProtKB-KW"/>
</dbReference>
<keyword evidence="7" id="KW-1185">Reference proteome</keyword>
<protein>
    <submittedName>
        <fullName evidence="6">Integrase core domain protein</fullName>
    </submittedName>
</protein>
<evidence type="ECO:0000256" key="2">
    <source>
        <dbReference type="ARBA" id="ARBA00022884"/>
    </source>
</evidence>
<dbReference type="HOGENOM" id="CLU_669299_0_0_1"/>
<accession>A0A074RFL7</accession>